<comment type="caution">
    <text evidence="1">The sequence shown here is derived from an EMBL/GenBank/DDBJ whole genome shotgun (WGS) entry which is preliminary data.</text>
</comment>
<accession>A0ABU6QR21</accession>
<proteinExistence type="predicted"/>
<reference evidence="1 2" key="1">
    <citation type="journal article" date="2023" name="Plants (Basel)">
        <title>Bridging the Gap: Combining Genomics and Transcriptomics Approaches to Understand Stylosanthes scabra, an Orphan Legume from the Brazilian Caatinga.</title>
        <authorList>
            <person name="Ferreira-Neto J.R.C."/>
            <person name="da Silva M.D."/>
            <person name="Binneck E."/>
            <person name="de Melo N.F."/>
            <person name="da Silva R.H."/>
            <person name="de Melo A.L.T.M."/>
            <person name="Pandolfi V."/>
            <person name="Bustamante F.O."/>
            <person name="Brasileiro-Vidal A.C."/>
            <person name="Benko-Iseppon A.M."/>
        </authorList>
    </citation>
    <scope>NUCLEOTIDE SEQUENCE [LARGE SCALE GENOMIC DNA]</scope>
    <source>
        <tissue evidence="1">Leaves</tissue>
    </source>
</reference>
<organism evidence="1 2">
    <name type="scientific">Stylosanthes scabra</name>
    <dbReference type="NCBI Taxonomy" id="79078"/>
    <lineage>
        <taxon>Eukaryota</taxon>
        <taxon>Viridiplantae</taxon>
        <taxon>Streptophyta</taxon>
        <taxon>Embryophyta</taxon>
        <taxon>Tracheophyta</taxon>
        <taxon>Spermatophyta</taxon>
        <taxon>Magnoliopsida</taxon>
        <taxon>eudicotyledons</taxon>
        <taxon>Gunneridae</taxon>
        <taxon>Pentapetalae</taxon>
        <taxon>rosids</taxon>
        <taxon>fabids</taxon>
        <taxon>Fabales</taxon>
        <taxon>Fabaceae</taxon>
        <taxon>Papilionoideae</taxon>
        <taxon>50 kb inversion clade</taxon>
        <taxon>dalbergioids sensu lato</taxon>
        <taxon>Dalbergieae</taxon>
        <taxon>Pterocarpus clade</taxon>
        <taxon>Stylosanthes</taxon>
    </lineage>
</organism>
<gene>
    <name evidence="1" type="ORF">PIB30_076930</name>
</gene>
<dbReference type="EMBL" id="JASCZI010001021">
    <property type="protein sequence ID" value="MED6114086.1"/>
    <property type="molecule type" value="Genomic_DNA"/>
</dbReference>
<evidence type="ECO:0000313" key="2">
    <source>
        <dbReference type="Proteomes" id="UP001341840"/>
    </source>
</evidence>
<name>A0ABU6QR21_9FABA</name>
<protein>
    <submittedName>
        <fullName evidence="1">Uncharacterized protein</fullName>
    </submittedName>
</protein>
<dbReference type="Proteomes" id="UP001341840">
    <property type="component" value="Unassembled WGS sequence"/>
</dbReference>
<evidence type="ECO:0000313" key="1">
    <source>
        <dbReference type="EMBL" id="MED6114086.1"/>
    </source>
</evidence>
<sequence length="103" mass="11933">MEDLHIHNMHQRIHWIGMRHLEEYGVGRVENFMECIIDHNQKQAHIFISPATAPFDKPLIATLAAGSELLNLKAGFRCRGIQTSYENDGEVINRKRCHRMQPV</sequence>
<keyword evidence="2" id="KW-1185">Reference proteome</keyword>